<dbReference type="EMBL" id="JAAGWQ010000025">
    <property type="protein sequence ID" value="KAF5677567.1"/>
    <property type="molecule type" value="Genomic_DNA"/>
</dbReference>
<evidence type="ECO:0000256" key="2">
    <source>
        <dbReference type="ARBA" id="ARBA00023026"/>
    </source>
</evidence>
<accession>A0A8H5WVW8</accession>
<dbReference type="PANTHER" id="PTHR34997:SF1">
    <property type="entry name" value="PEPTIDOGLYCAN-BINDING LYSIN DOMAIN"/>
    <property type="match status" value="1"/>
</dbReference>
<feature type="chain" id="PRO_5034152963" evidence="4">
    <location>
        <begin position="21"/>
        <end position="836"/>
    </location>
</feature>
<evidence type="ECO:0000256" key="4">
    <source>
        <dbReference type="SAM" id="SignalP"/>
    </source>
</evidence>
<dbReference type="CDD" id="cd00118">
    <property type="entry name" value="LysM"/>
    <property type="match status" value="1"/>
</dbReference>
<dbReference type="Pfam" id="PF24864">
    <property type="entry name" value="DUF7730"/>
    <property type="match status" value="1"/>
</dbReference>
<organism evidence="6 7">
    <name type="scientific">Fusarium heterosporum</name>
    <dbReference type="NCBI Taxonomy" id="42747"/>
    <lineage>
        <taxon>Eukaryota</taxon>
        <taxon>Fungi</taxon>
        <taxon>Dikarya</taxon>
        <taxon>Ascomycota</taxon>
        <taxon>Pezizomycotina</taxon>
        <taxon>Sordariomycetes</taxon>
        <taxon>Hypocreomycetidae</taxon>
        <taxon>Hypocreales</taxon>
        <taxon>Nectriaceae</taxon>
        <taxon>Fusarium</taxon>
        <taxon>Fusarium heterosporum species complex</taxon>
    </lineage>
</organism>
<dbReference type="AlphaFoldDB" id="A0A8H5WVW8"/>
<sequence length="836" mass="93895">MRSFTCTLLLLCASLPSALSQDSKPGGPVHDGQPKNCDAWHTAQKGDDCESVPSKYSISKKQFLAWNPAVSQDCLTNFWLGSAYCVGIDESKTVGSSVVSTSMTSKPTTGEISISTESSTKDVTTSSYDQQTSNTLSATTTSISTPYSIRHPVSTWNITTPTAETTWPPKATQAGQPKDCNRWHFVQGTQDCQIILNKYSAFMKKEDFYKWNPDIHEDCSGLFVGYWVCVGVKSTKTPNLEWSTSTPPFTPPPAATSHTATTLTPADSDFTPTPTQGPLPTKCQNFHKVEANENCRDILKTYNYLSEEQFFRYNPVLEKNCNGLWKDNWYCVGVSDELPAPPTVTTTPSSVPSDSPKDCKSWYYTTGGETCDLLVKLFGTFGLEDFVAMNPSVWEDCDGIRDETWYCVAIADTPTSRTAPLPTPTKQATGMPTQTGISTSCQRYWLVSEKDTCRSVERANGITHEEFLAWNEALGNKEKAQIQIYDPDVPRLPNPRLYALTPSSSVQDFKIPPQTSLFFQKLPPEIRYDILVLAFGDRTVHMDLFFDHPFGKPMSWQTCIEPDQPKRWQWRGCVCHRNPSPLFSRSDDRMMGKFDEPGGDGCLTGYSFGNKKKRPELCLIGALGWLQACRQAYVEGVYVLYNSNTIQISSKPLLYNISTLIVPHRLSDMSSLEIVWTLNTRQHWGKAYPRQDELDQILSILDDAFPHLQRLSLGIKVNRDTQAFVDFSDMIKTTDTFVSRRTNYLTKPVQISITSTAFKEWYKTVFTKRSVPYLYWRYLSGENALASDSSIPDLWAKVDGATAQNGYWIMRGDRDDDKAEELRAMRQVNCFGGAAF</sequence>
<proteinExistence type="inferred from homology"/>
<comment type="similarity">
    <text evidence="3">Belongs to the secreted LysM effector family.</text>
</comment>
<evidence type="ECO:0000313" key="6">
    <source>
        <dbReference type="EMBL" id="KAF5677567.1"/>
    </source>
</evidence>
<gene>
    <name evidence="6" type="ORF">FHETE_1618</name>
</gene>
<name>A0A8H5WVW8_FUSHE</name>
<dbReference type="OrthoDB" id="5985073at2759"/>
<keyword evidence="2" id="KW-0843">Virulence</keyword>
<keyword evidence="7" id="KW-1185">Reference proteome</keyword>
<dbReference type="SUPFAM" id="SSF54106">
    <property type="entry name" value="LysM domain"/>
    <property type="match status" value="1"/>
</dbReference>
<dbReference type="Gene3D" id="3.10.350.10">
    <property type="entry name" value="LysM domain"/>
    <property type="match status" value="5"/>
</dbReference>
<evidence type="ECO:0000259" key="5">
    <source>
        <dbReference type="PROSITE" id="PS51782"/>
    </source>
</evidence>
<keyword evidence="4" id="KW-0732">Signal</keyword>
<protein>
    <submittedName>
        <fullName evidence="6">Carbohydrate-binding module family 50</fullName>
    </submittedName>
</protein>
<evidence type="ECO:0000256" key="1">
    <source>
        <dbReference type="ARBA" id="ARBA00022669"/>
    </source>
</evidence>
<evidence type="ECO:0000256" key="3">
    <source>
        <dbReference type="ARBA" id="ARBA00044955"/>
    </source>
</evidence>
<dbReference type="InterPro" id="IPR018392">
    <property type="entry name" value="LysM"/>
</dbReference>
<feature type="domain" description="LysM" evidence="5">
    <location>
        <begin position="39"/>
        <end position="86"/>
    </location>
</feature>
<dbReference type="Proteomes" id="UP000567885">
    <property type="component" value="Unassembled WGS sequence"/>
</dbReference>
<evidence type="ECO:0000313" key="7">
    <source>
        <dbReference type="Proteomes" id="UP000567885"/>
    </source>
</evidence>
<comment type="caution">
    <text evidence="6">The sequence shown here is derived from an EMBL/GenBank/DDBJ whole genome shotgun (WGS) entry which is preliminary data.</text>
</comment>
<dbReference type="PANTHER" id="PTHR34997">
    <property type="entry name" value="AM15"/>
    <property type="match status" value="1"/>
</dbReference>
<dbReference type="InterPro" id="IPR052210">
    <property type="entry name" value="LysM1-like"/>
</dbReference>
<dbReference type="GO" id="GO:0008061">
    <property type="term" value="F:chitin binding"/>
    <property type="evidence" value="ECO:0007669"/>
    <property type="project" value="UniProtKB-KW"/>
</dbReference>
<dbReference type="PROSITE" id="PS51782">
    <property type="entry name" value="LYSM"/>
    <property type="match status" value="2"/>
</dbReference>
<dbReference type="InterPro" id="IPR036779">
    <property type="entry name" value="LysM_dom_sf"/>
</dbReference>
<keyword evidence="1" id="KW-0147">Chitin-binding</keyword>
<feature type="domain" description="LysM" evidence="5">
    <location>
        <begin position="182"/>
        <end position="230"/>
    </location>
</feature>
<reference evidence="6 7" key="1">
    <citation type="submission" date="2020-05" db="EMBL/GenBank/DDBJ databases">
        <title>Identification and distribution of gene clusters putatively required for synthesis of sphingolipid metabolism inhibitors in phylogenetically diverse species of the filamentous fungus Fusarium.</title>
        <authorList>
            <person name="Kim H.-S."/>
            <person name="Busman M."/>
            <person name="Brown D.W."/>
            <person name="Divon H."/>
            <person name="Uhlig S."/>
            <person name="Proctor R.H."/>
        </authorList>
    </citation>
    <scope>NUCLEOTIDE SEQUENCE [LARGE SCALE GENOMIC DNA]</scope>
    <source>
        <strain evidence="6 7">NRRL 20693</strain>
    </source>
</reference>
<dbReference type="InterPro" id="IPR056632">
    <property type="entry name" value="DUF7730"/>
</dbReference>
<feature type="signal peptide" evidence="4">
    <location>
        <begin position="1"/>
        <end position="20"/>
    </location>
</feature>